<organism evidence="1 2">
    <name type="scientific">Arachis hypogaea</name>
    <name type="common">Peanut</name>
    <dbReference type="NCBI Taxonomy" id="3818"/>
    <lineage>
        <taxon>Eukaryota</taxon>
        <taxon>Viridiplantae</taxon>
        <taxon>Streptophyta</taxon>
        <taxon>Embryophyta</taxon>
        <taxon>Tracheophyta</taxon>
        <taxon>Spermatophyta</taxon>
        <taxon>Magnoliopsida</taxon>
        <taxon>eudicotyledons</taxon>
        <taxon>Gunneridae</taxon>
        <taxon>Pentapetalae</taxon>
        <taxon>rosids</taxon>
        <taxon>fabids</taxon>
        <taxon>Fabales</taxon>
        <taxon>Fabaceae</taxon>
        <taxon>Papilionoideae</taxon>
        <taxon>50 kb inversion clade</taxon>
        <taxon>dalbergioids sensu lato</taxon>
        <taxon>Dalbergieae</taxon>
        <taxon>Pterocarpus clade</taxon>
        <taxon>Arachis</taxon>
    </lineage>
</organism>
<dbReference type="EMBL" id="SDMP01000007">
    <property type="protein sequence ID" value="RYR49574.1"/>
    <property type="molecule type" value="Genomic_DNA"/>
</dbReference>
<keyword evidence="2" id="KW-1185">Reference proteome</keyword>
<accession>A0A445CF77</accession>
<protein>
    <submittedName>
        <fullName evidence="1">Uncharacterized protein</fullName>
    </submittedName>
</protein>
<comment type="caution">
    <text evidence="1">The sequence shown here is derived from an EMBL/GenBank/DDBJ whole genome shotgun (WGS) entry which is preliminary data.</text>
</comment>
<proteinExistence type="predicted"/>
<evidence type="ECO:0000313" key="2">
    <source>
        <dbReference type="Proteomes" id="UP000289738"/>
    </source>
</evidence>
<reference evidence="1 2" key="1">
    <citation type="submission" date="2019-01" db="EMBL/GenBank/DDBJ databases">
        <title>Sequencing of cultivated peanut Arachis hypogaea provides insights into genome evolution and oil improvement.</title>
        <authorList>
            <person name="Chen X."/>
        </authorList>
    </citation>
    <scope>NUCLEOTIDE SEQUENCE [LARGE SCALE GENOMIC DNA]</scope>
    <source>
        <strain evidence="2">cv. Fuhuasheng</strain>
        <tissue evidence="1">Leaves</tissue>
    </source>
</reference>
<dbReference type="AlphaFoldDB" id="A0A445CF77"/>
<sequence>MKPLVESDPSIKVKSIIPEVQARFNYTISYQKAWLAKQKSIAKVFGRWKESYQALPLWFLVMVQKMHGSQRKRSGATFYEFTTQWIEANMQCTGNIVVNRFDRRNEVFDVREMPSGKVLVVDLALRRCDYGHFQVERLLCCHVYREEFVLLGGIETWLDYTGATLVANPALRRTLKGRPKSTRYLNEMNSRKMRSPWVCRLCRNQGHSRRRCSQRAGLSGFGGNGASWYL</sequence>
<evidence type="ECO:0000313" key="1">
    <source>
        <dbReference type="EMBL" id="RYR49574.1"/>
    </source>
</evidence>
<name>A0A445CF77_ARAHY</name>
<dbReference type="Proteomes" id="UP000289738">
    <property type="component" value="Chromosome A07"/>
</dbReference>
<gene>
    <name evidence="1" type="ORF">Ahy_A07g036092</name>
</gene>